<feature type="transmembrane region" description="Helical" evidence="6">
    <location>
        <begin position="255"/>
        <end position="272"/>
    </location>
</feature>
<gene>
    <name evidence="7" type="ORF">SAMN05421858_2087</name>
</gene>
<keyword evidence="5 6" id="KW-0472">Membrane</keyword>
<feature type="transmembrane region" description="Helical" evidence="6">
    <location>
        <begin position="136"/>
        <end position="159"/>
    </location>
</feature>
<dbReference type="Pfam" id="PF01594">
    <property type="entry name" value="AI-2E_transport"/>
    <property type="match status" value="1"/>
</dbReference>
<evidence type="ECO:0000256" key="4">
    <source>
        <dbReference type="ARBA" id="ARBA00022989"/>
    </source>
</evidence>
<feature type="transmembrane region" description="Helical" evidence="6">
    <location>
        <begin position="7"/>
        <end position="23"/>
    </location>
</feature>
<dbReference type="InterPro" id="IPR002549">
    <property type="entry name" value="AI-2E-like"/>
</dbReference>
<dbReference type="Proteomes" id="UP000186914">
    <property type="component" value="Unassembled WGS sequence"/>
</dbReference>
<evidence type="ECO:0000256" key="2">
    <source>
        <dbReference type="ARBA" id="ARBA00009773"/>
    </source>
</evidence>
<keyword evidence="8" id="KW-1185">Reference proteome</keyword>
<feature type="transmembrane region" description="Helical" evidence="6">
    <location>
        <begin position="189"/>
        <end position="214"/>
    </location>
</feature>
<keyword evidence="4 6" id="KW-1133">Transmembrane helix</keyword>
<proteinExistence type="inferred from homology"/>
<dbReference type="AlphaFoldDB" id="A0A1N6ZM70"/>
<accession>A0A1N6ZM70</accession>
<evidence type="ECO:0000256" key="3">
    <source>
        <dbReference type="ARBA" id="ARBA00022692"/>
    </source>
</evidence>
<feature type="transmembrane region" description="Helical" evidence="6">
    <location>
        <begin position="220"/>
        <end position="243"/>
    </location>
</feature>
<keyword evidence="3 6" id="KW-0812">Transmembrane</keyword>
<feature type="transmembrane region" description="Helical" evidence="6">
    <location>
        <begin position="29"/>
        <end position="44"/>
    </location>
</feature>
<dbReference type="PANTHER" id="PTHR21716:SF4">
    <property type="entry name" value="TRANSMEMBRANE PROTEIN 245"/>
    <property type="match status" value="1"/>
</dbReference>
<evidence type="ECO:0000313" key="7">
    <source>
        <dbReference type="EMBL" id="SIR27929.1"/>
    </source>
</evidence>
<comment type="subcellular location">
    <subcellularLocation>
        <location evidence="1">Membrane</location>
        <topology evidence="1">Multi-pass membrane protein</topology>
    </subcellularLocation>
</comment>
<reference evidence="8" key="1">
    <citation type="submission" date="2017-01" db="EMBL/GenBank/DDBJ databases">
        <authorList>
            <person name="Varghese N."/>
            <person name="Submissions S."/>
        </authorList>
    </citation>
    <scope>NUCLEOTIDE SEQUENCE [LARGE SCALE GENOMIC DNA]</scope>
    <source>
        <strain evidence="8">CGMCC 1.7737</strain>
    </source>
</reference>
<comment type="similarity">
    <text evidence="2">Belongs to the autoinducer-2 exporter (AI-2E) (TC 2.A.86) family.</text>
</comment>
<dbReference type="GO" id="GO:0016020">
    <property type="term" value="C:membrane"/>
    <property type="evidence" value="ECO:0007669"/>
    <property type="project" value="UniProtKB-SubCell"/>
</dbReference>
<feature type="transmembrane region" description="Helical" evidence="6">
    <location>
        <begin position="56"/>
        <end position="80"/>
    </location>
</feature>
<name>A0A1N6ZM70_9EURY</name>
<feature type="transmembrane region" description="Helical" evidence="6">
    <location>
        <begin position="292"/>
        <end position="318"/>
    </location>
</feature>
<dbReference type="OrthoDB" id="137390at2157"/>
<dbReference type="RefSeq" id="WP_076429993.1">
    <property type="nucleotide sequence ID" value="NZ_FTNO01000001.1"/>
</dbReference>
<protein>
    <submittedName>
        <fullName evidence="7">Predicted PurR-regulated permease PerM</fullName>
    </submittedName>
</protein>
<sequence>MNRERGFLVFLIAVFGLLAGLLVKPFLQFVLAAILLSYVLYPLQKRLAPRIGPRISALLLLVTTTLVILVPIATFLVIAVEQAATILQAVLRGDPQFLELLDLVERYTGITIEGRNIREFIPEDITSQIVDNAMSIFGGISDALIGITILAFLLYYLLVDGETLLRWIRRSTPLPTSVQDELYGEMNQVMWGVLVGNVLVAVVQGVLTGIGLAIAGVPGVVFWTVVTTLLSLLPIIGASVVWLPASAYLFVVNRPIPALFLFVYGTLVISLSDNYLRPVVSGREARLNPGLLVVGIFGGVYAFGFMGLFFGPIVLGVFRSLVTVFAREYAPRV</sequence>
<dbReference type="PANTHER" id="PTHR21716">
    <property type="entry name" value="TRANSMEMBRANE PROTEIN"/>
    <property type="match status" value="1"/>
</dbReference>
<evidence type="ECO:0000256" key="5">
    <source>
        <dbReference type="ARBA" id="ARBA00023136"/>
    </source>
</evidence>
<dbReference type="EMBL" id="FTNO01000001">
    <property type="protein sequence ID" value="SIR27929.1"/>
    <property type="molecule type" value="Genomic_DNA"/>
</dbReference>
<organism evidence="7 8">
    <name type="scientific">Haladaptatus litoreus</name>
    <dbReference type="NCBI Taxonomy" id="553468"/>
    <lineage>
        <taxon>Archaea</taxon>
        <taxon>Methanobacteriati</taxon>
        <taxon>Methanobacteriota</taxon>
        <taxon>Stenosarchaea group</taxon>
        <taxon>Halobacteria</taxon>
        <taxon>Halobacteriales</taxon>
        <taxon>Haladaptataceae</taxon>
        <taxon>Haladaptatus</taxon>
    </lineage>
</organism>
<evidence type="ECO:0000256" key="6">
    <source>
        <dbReference type="SAM" id="Phobius"/>
    </source>
</evidence>
<evidence type="ECO:0000256" key="1">
    <source>
        <dbReference type="ARBA" id="ARBA00004141"/>
    </source>
</evidence>
<evidence type="ECO:0000313" key="8">
    <source>
        <dbReference type="Proteomes" id="UP000186914"/>
    </source>
</evidence>